<dbReference type="Proteomes" id="UP000598350">
    <property type="component" value="Unassembled WGS sequence"/>
</dbReference>
<evidence type="ECO:0000313" key="3">
    <source>
        <dbReference type="Proteomes" id="UP000598350"/>
    </source>
</evidence>
<gene>
    <name evidence="2" type="ORF">HPE63_08500</name>
</gene>
<evidence type="ECO:0000256" key="1">
    <source>
        <dbReference type="SAM" id="SignalP"/>
    </source>
</evidence>
<feature type="signal peptide" evidence="1">
    <location>
        <begin position="1"/>
        <end position="22"/>
    </location>
</feature>
<keyword evidence="3" id="KW-1185">Reference proteome</keyword>
<evidence type="ECO:0000313" key="2">
    <source>
        <dbReference type="EMBL" id="MBD0850706.1"/>
    </source>
</evidence>
<comment type="caution">
    <text evidence="2">The sequence shown here is derived from an EMBL/GenBank/DDBJ whole genome shotgun (WGS) entry which is preliminary data.</text>
</comment>
<name>A0ABR7VAM4_9FLAO</name>
<dbReference type="RefSeq" id="WP_188313847.1">
    <property type="nucleotide sequence ID" value="NZ_JABTCG010000003.1"/>
</dbReference>
<reference evidence="2 3" key="1">
    <citation type="submission" date="2020-05" db="EMBL/GenBank/DDBJ databases">
        <title>The draft genome sequence of Maribacter arenosus CAU 1321.</title>
        <authorList>
            <person name="Mu L."/>
        </authorList>
    </citation>
    <scope>NUCLEOTIDE SEQUENCE [LARGE SCALE GENOMIC DNA]</scope>
    <source>
        <strain evidence="2 3">CAU 1321</strain>
    </source>
</reference>
<protein>
    <submittedName>
        <fullName evidence="2">Uncharacterized protein</fullName>
    </submittedName>
</protein>
<proteinExistence type="predicted"/>
<keyword evidence="1" id="KW-0732">Signal</keyword>
<feature type="chain" id="PRO_5046621707" evidence="1">
    <location>
        <begin position="23"/>
        <end position="230"/>
    </location>
</feature>
<organism evidence="2 3">
    <name type="scientific">Maribacter arenosus</name>
    <dbReference type="NCBI Taxonomy" id="1854708"/>
    <lineage>
        <taxon>Bacteria</taxon>
        <taxon>Pseudomonadati</taxon>
        <taxon>Bacteroidota</taxon>
        <taxon>Flavobacteriia</taxon>
        <taxon>Flavobacteriales</taxon>
        <taxon>Flavobacteriaceae</taxon>
        <taxon>Maribacter</taxon>
    </lineage>
</organism>
<sequence length="230" mass="26428">MKIGIFLSMLLCSTFLSSQVQVYSYGFVDHSYSMSMGDYVVGENKKTTEGSPYLYETWDNESKVYFENKAYIFKACNYNAHVGQFEAKVSKDSVFVINPSGVDKVVLRNRVFKQYLDPVNEKKAYFEEIMKSKDLLLLRKFITKIKKAEVNPLTKTPMGLPVLKLEEDFYVLKGESTLLEKITFKKSAVLDLVDKNFTKEVQSYVKENGLKYNNLEDVTTILAYYNTLGS</sequence>
<dbReference type="EMBL" id="JABTCG010000003">
    <property type="protein sequence ID" value="MBD0850706.1"/>
    <property type="molecule type" value="Genomic_DNA"/>
</dbReference>
<accession>A0ABR7VAM4</accession>